<accession>A0A182LVW5</accession>
<name>A0A182LVW5_9DIPT</name>
<dbReference type="EnsemblMetazoa" id="ACUA003251-RA">
    <property type="protein sequence ID" value="ACUA003251-PA"/>
    <property type="gene ID" value="ACUA003251"/>
</dbReference>
<dbReference type="AlphaFoldDB" id="A0A182LVW5"/>
<evidence type="ECO:0000256" key="3">
    <source>
        <dbReference type="ARBA" id="ARBA00023139"/>
    </source>
</evidence>
<keyword evidence="2" id="KW-0472">Membrane</keyword>
<feature type="region of interest" description="Disordered" evidence="6">
    <location>
        <begin position="90"/>
        <end position="183"/>
    </location>
</feature>
<dbReference type="FunFam" id="1.10.287.110:FF:000017">
    <property type="entry name" value="dnaJ homolog subfamily C member 5"/>
    <property type="match status" value="1"/>
</dbReference>
<keyword evidence="9" id="KW-1185">Reference proteome</keyword>
<dbReference type="SUPFAM" id="SSF46565">
    <property type="entry name" value="Chaperone J-domain"/>
    <property type="match status" value="1"/>
</dbReference>
<comment type="subcellular location">
    <subcellularLocation>
        <location evidence="1">Membrane</location>
        <topology evidence="1">Lipid-anchor</topology>
    </subcellularLocation>
</comment>
<keyword evidence="5" id="KW-0449">Lipoprotein</keyword>
<dbReference type="InterPro" id="IPR018253">
    <property type="entry name" value="DnaJ_domain_CS"/>
</dbReference>
<evidence type="ECO:0000256" key="5">
    <source>
        <dbReference type="ARBA" id="ARBA00023288"/>
    </source>
</evidence>
<dbReference type="InterPro" id="IPR051434">
    <property type="entry name" value="DnaJ_C_subfamily_member5"/>
</dbReference>
<dbReference type="GO" id="GO:0016020">
    <property type="term" value="C:membrane"/>
    <property type="evidence" value="ECO:0007669"/>
    <property type="project" value="UniProtKB-SubCell"/>
</dbReference>
<evidence type="ECO:0000313" key="9">
    <source>
        <dbReference type="Proteomes" id="UP000075883"/>
    </source>
</evidence>
<feature type="compositionally biased region" description="Polar residues" evidence="6">
    <location>
        <begin position="162"/>
        <end position="177"/>
    </location>
</feature>
<keyword evidence="3" id="KW-0564">Palmitate</keyword>
<organism evidence="8 9">
    <name type="scientific">Anopheles culicifacies</name>
    <dbReference type="NCBI Taxonomy" id="139723"/>
    <lineage>
        <taxon>Eukaryota</taxon>
        <taxon>Metazoa</taxon>
        <taxon>Ecdysozoa</taxon>
        <taxon>Arthropoda</taxon>
        <taxon>Hexapoda</taxon>
        <taxon>Insecta</taxon>
        <taxon>Pterygota</taxon>
        <taxon>Neoptera</taxon>
        <taxon>Endopterygota</taxon>
        <taxon>Diptera</taxon>
        <taxon>Nematocera</taxon>
        <taxon>Culicoidea</taxon>
        <taxon>Culicidae</taxon>
        <taxon>Anophelinae</taxon>
        <taxon>Anopheles</taxon>
        <taxon>culicifacies species complex</taxon>
    </lineage>
</organism>
<reference evidence="8" key="2">
    <citation type="submission" date="2020-05" db="UniProtKB">
        <authorList>
            <consortium name="EnsemblMetazoa"/>
        </authorList>
    </citation>
    <scope>IDENTIFICATION</scope>
    <source>
        <strain evidence="8">A-37</strain>
    </source>
</reference>
<protein>
    <recommendedName>
        <fullName evidence="7">J domain-containing protein</fullName>
    </recommendedName>
</protein>
<dbReference type="PANTHER" id="PTHR44027:SF7">
    <property type="entry name" value="DNAJ HOMOLOG SUBFAMILY C MEMBER 5 HOMOLOG"/>
    <property type="match status" value="1"/>
</dbReference>
<dbReference type="InterPro" id="IPR036869">
    <property type="entry name" value="J_dom_sf"/>
</dbReference>
<feature type="compositionally biased region" description="Polar residues" evidence="6">
    <location>
        <begin position="96"/>
        <end position="110"/>
    </location>
</feature>
<dbReference type="Proteomes" id="UP000075883">
    <property type="component" value="Unassembled WGS sequence"/>
</dbReference>
<dbReference type="Gene3D" id="1.10.287.110">
    <property type="entry name" value="DnaJ domain"/>
    <property type="match status" value="1"/>
</dbReference>
<evidence type="ECO:0000256" key="6">
    <source>
        <dbReference type="SAM" id="MobiDB-lite"/>
    </source>
</evidence>
<dbReference type="VEuPathDB" id="VectorBase:ACUA003251"/>
<reference evidence="9" key="1">
    <citation type="submission" date="2013-09" db="EMBL/GenBank/DDBJ databases">
        <title>The Genome Sequence of Anopheles culicifacies species A.</title>
        <authorList>
            <consortium name="The Broad Institute Genomics Platform"/>
            <person name="Neafsey D.E."/>
            <person name="Besansky N."/>
            <person name="Howell P."/>
            <person name="Walton C."/>
            <person name="Young S.K."/>
            <person name="Zeng Q."/>
            <person name="Gargeya S."/>
            <person name="Fitzgerald M."/>
            <person name="Haas B."/>
            <person name="Abouelleil A."/>
            <person name="Allen A.W."/>
            <person name="Alvarado L."/>
            <person name="Arachchi H.M."/>
            <person name="Berlin A.M."/>
            <person name="Chapman S.B."/>
            <person name="Gainer-Dewar J."/>
            <person name="Goldberg J."/>
            <person name="Griggs A."/>
            <person name="Gujja S."/>
            <person name="Hansen M."/>
            <person name="Howarth C."/>
            <person name="Imamovic A."/>
            <person name="Ireland A."/>
            <person name="Larimer J."/>
            <person name="McCowan C."/>
            <person name="Murphy C."/>
            <person name="Pearson M."/>
            <person name="Poon T.W."/>
            <person name="Priest M."/>
            <person name="Roberts A."/>
            <person name="Saif S."/>
            <person name="Shea T."/>
            <person name="Sisk P."/>
            <person name="Sykes S."/>
            <person name="Wortman J."/>
            <person name="Nusbaum C."/>
            <person name="Birren B."/>
        </authorList>
    </citation>
    <scope>NUCLEOTIDE SEQUENCE [LARGE SCALE GENOMIC DNA]</scope>
    <source>
        <strain evidence="9">A-37</strain>
    </source>
</reference>
<dbReference type="CDD" id="cd06257">
    <property type="entry name" value="DnaJ"/>
    <property type="match status" value="1"/>
</dbReference>
<dbReference type="PANTHER" id="PTHR44027">
    <property type="entry name" value="DNAJ HOMOLOG SUBFAMILY C MEMBER 5 HOMOLOG"/>
    <property type="match status" value="1"/>
</dbReference>
<dbReference type="GO" id="GO:0005737">
    <property type="term" value="C:cytoplasm"/>
    <property type="evidence" value="ECO:0007669"/>
    <property type="project" value="UniProtKB-ARBA"/>
</dbReference>
<feature type="domain" description="J" evidence="7">
    <location>
        <begin position="12"/>
        <end position="77"/>
    </location>
</feature>
<evidence type="ECO:0000259" key="7">
    <source>
        <dbReference type="PROSITE" id="PS50076"/>
    </source>
</evidence>
<evidence type="ECO:0000256" key="1">
    <source>
        <dbReference type="ARBA" id="ARBA00004635"/>
    </source>
</evidence>
<sequence>MDKRKLSTSGDTLYQTLGIQKTATADEIKKTYRKLALKYHPDKNPNNPDAAEKFKEVNRAHSILSDLTKRNIYDNYGSLGLYIAEQFGEENRDGAASSSNAREGTAVTEQPTRREDLADLEDNGGGSGPVTSQPQPGQGQGAGMPVYAMPPPSSNPTNPFTGNATESTGLNTGNQPIYTPGMM</sequence>
<dbReference type="PRINTS" id="PR00625">
    <property type="entry name" value="JDOMAIN"/>
</dbReference>
<keyword evidence="4" id="KW-0143">Chaperone</keyword>
<evidence type="ECO:0000313" key="8">
    <source>
        <dbReference type="EnsemblMetazoa" id="ACUA003251-PA"/>
    </source>
</evidence>
<dbReference type="PROSITE" id="PS50076">
    <property type="entry name" value="DNAJ_2"/>
    <property type="match status" value="1"/>
</dbReference>
<dbReference type="GO" id="GO:1900073">
    <property type="term" value="P:regulation of neuromuscular synaptic transmission"/>
    <property type="evidence" value="ECO:0007669"/>
    <property type="project" value="TreeGrafter"/>
</dbReference>
<dbReference type="GO" id="GO:0061177">
    <property type="term" value="C:type Is terminal bouton"/>
    <property type="evidence" value="ECO:0007669"/>
    <property type="project" value="TreeGrafter"/>
</dbReference>
<dbReference type="Pfam" id="PF00226">
    <property type="entry name" value="DnaJ"/>
    <property type="match status" value="1"/>
</dbReference>
<evidence type="ECO:0000256" key="2">
    <source>
        <dbReference type="ARBA" id="ARBA00023136"/>
    </source>
</evidence>
<evidence type="ECO:0000256" key="4">
    <source>
        <dbReference type="ARBA" id="ARBA00023186"/>
    </source>
</evidence>
<proteinExistence type="predicted"/>
<dbReference type="PROSITE" id="PS00636">
    <property type="entry name" value="DNAJ_1"/>
    <property type="match status" value="1"/>
</dbReference>
<dbReference type="InterPro" id="IPR001623">
    <property type="entry name" value="DnaJ_domain"/>
</dbReference>
<dbReference type="EMBL" id="AXCM01000215">
    <property type="status" value="NOT_ANNOTATED_CDS"/>
    <property type="molecule type" value="Genomic_DNA"/>
</dbReference>
<dbReference type="SMART" id="SM00271">
    <property type="entry name" value="DnaJ"/>
    <property type="match status" value="1"/>
</dbReference>
<dbReference type="STRING" id="139723.A0A182LVW5"/>